<comment type="caution">
    <text evidence="2">The sequence shown here is derived from an EMBL/GenBank/DDBJ whole genome shotgun (WGS) entry which is preliminary data.</text>
</comment>
<feature type="region of interest" description="Disordered" evidence="1">
    <location>
        <begin position="80"/>
        <end position="136"/>
    </location>
</feature>
<protein>
    <submittedName>
        <fullName evidence="2">Uncharacterized protein</fullName>
    </submittedName>
</protein>
<sequence length="136" mass="14540">MTVLLMLRVLLVVTVAPRLPEVARGPASVQPWSAEDEGLDERIKEAMAPFRGALALLDTIPGINRAAGIRVVESLDGSAYFTRRDPERAPAGPSTSWTSSVGPSPSTRRRTLPDRQGRTPGGLSRPPSAQPCPHPP</sequence>
<proteinExistence type="predicted"/>
<name>A0ABP3ML93_9ACTN</name>
<feature type="compositionally biased region" description="Polar residues" evidence="1">
    <location>
        <begin position="93"/>
        <end position="106"/>
    </location>
</feature>
<organism evidence="2 3">
    <name type="scientific">Streptomyces mordarskii</name>
    <dbReference type="NCBI Taxonomy" id="1226758"/>
    <lineage>
        <taxon>Bacteria</taxon>
        <taxon>Bacillati</taxon>
        <taxon>Actinomycetota</taxon>
        <taxon>Actinomycetes</taxon>
        <taxon>Kitasatosporales</taxon>
        <taxon>Streptomycetaceae</taxon>
        <taxon>Streptomyces</taxon>
    </lineage>
</organism>
<evidence type="ECO:0000313" key="2">
    <source>
        <dbReference type="EMBL" id="GAA0522712.1"/>
    </source>
</evidence>
<keyword evidence="3" id="KW-1185">Reference proteome</keyword>
<reference evidence="3" key="1">
    <citation type="journal article" date="2019" name="Int. J. Syst. Evol. Microbiol.">
        <title>The Global Catalogue of Microorganisms (GCM) 10K type strain sequencing project: providing services to taxonomists for standard genome sequencing and annotation.</title>
        <authorList>
            <consortium name="The Broad Institute Genomics Platform"/>
            <consortium name="The Broad Institute Genome Sequencing Center for Infectious Disease"/>
            <person name="Wu L."/>
            <person name="Ma J."/>
        </authorList>
    </citation>
    <scope>NUCLEOTIDE SEQUENCE [LARGE SCALE GENOMIC DNA]</scope>
    <source>
        <strain evidence="3">JCM 5052</strain>
    </source>
</reference>
<dbReference type="EMBL" id="BAAABZ010000015">
    <property type="protein sequence ID" value="GAA0522712.1"/>
    <property type="molecule type" value="Genomic_DNA"/>
</dbReference>
<accession>A0ABP3ML93</accession>
<evidence type="ECO:0000313" key="3">
    <source>
        <dbReference type="Proteomes" id="UP001501576"/>
    </source>
</evidence>
<gene>
    <name evidence="2" type="ORF">GCM10010390_26200</name>
</gene>
<dbReference type="Proteomes" id="UP001501576">
    <property type="component" value="Unassembled WGS sequence"/>
</dbReference>
<evidence type="ECO:0000256" key="1">
    <source>
        <dbReference type="SAM" id="MobiDB-lite"/>
    </source>
</evidence>